<keyword evidence="1" id="KW-0863">Zinc-finger</keyword>
<dbReference type="OrthoDB" id="1938170at2759"/>
<evidence type="ECO:0000313" key="5">
    <source>
        <dbReference type="Proteomes" id="UP001153555"/>
    </source>
</evidence>
<dbReference type="SUPFAM" id="SSF57756">
    <property type="entry name" value="Retrovirus zinc finger-like domains"/>
    <property type="match status" value="1"/>
</dbReference>
<name>A0A9N7NYB1_STRHE</name>
<evidence type="ECO:0000313" key="4">
    <source>
        <dbReference type="EMBL" id="CAA0841608.1"/>
    </source>
</evidence>
<evidence type="ECO:0000256" key="1">
    <source>
        <dbReference type="PROSITE-ProRule" id="PRU00047"/>
    </source>
</evidence>
<dbReference type="PANTHER" id="PTHR31286">
    <property type="entry name" value="GLYCINE-RICH CELL WALL STRUCTURAL PROTEIN 1.8-LIKE"/>
    <property type="match status" value="1"/>
</dbReference>
<dbReference type="GO" id="GO:0008270">
    <property type="term" value="F:zinc ion binding"/>
    <property type="evidence" value="ECO:0007669"/>
    <property type="project" value="UniProtKB-KW"/>
</dbReference>
<dbReference type="InterPro" id="IPR025558">
    <property type="entry name" value="DUF4283"/>
</dbReference>
<dbReference type="InterPro" id="IPR040256">
    <property type="entry name" value="At4g02000-like"/>
</dbReference>
<feature type="domain" description="CCHC-type" evidence="3">
    <location>
        <begin position="172"/>
        <end position="185"/>
    </location>
</feature>
<dbReference type="InterPro" id="IPR001878">
    <property type="entry name" value="Znf_CCHC"/>
</dbReference>
<dbReference type="EMBL" id="CACSLK010034236">
    <property type="protein sequence ID" value="CAA0841608.1"/>
    <property type="molecule type" value="Genomic_DNA"/>
</dbReference>
<dbReference type="PROSITE" id="PS50158">
    <property type="entry name" value="ZF_CCHC"/>
    <property type="match status" value="1"/>
</dbReference>
<feature type="compositionally biased region" description="Polar residues" evidence="2">
    <location>
        <begin position="217"/>
        <end position="230"/>
    </location>
</feature>
<dbReference type="PANTHER" id="PTHR31286:SF178">
    <property type="entry name" value="DUF4283 DOMAIN-CONTAINING PROTEIN"/>
    <property type="match status" value="1"/>
</dbReference>
<organism evidence="4 5">
    <name type="scientific">Striga hermonthica</name>
    <name type="common">Purple witchweed</name>
    <name type="synonym">Buchnera hermonthica</name>
    <dbReference type="NCBI Taxonomy" id="68872"/>
    <lineage>
        <taxon>Eukaryota</taxon>
        <taxon>Viridiplantae</taxon>
        <taxon>Streptophyta</taxon>
        <taxon>Embryophyta</taxon>
        <taxon>Tracheophyta</taxon>
        <taxon>Spermatophyta</taxon>
        <taxon>Magnoliopsida</taxon>
        <taxon>eudicotyledons</taxon>
        <taxon>Gunneridae</taxon>
        <taxon>Pentapetalae</taxon>
        <taxon>asterids</taxon>
        <taxon>lamiids</taxon>
        <taxon>Lamiales</taxon>
        <taxon>Orobanchaceae</taxon>
        <taxon>Buchnereae</taxon>
        <taxon>Striga</taxon>
    </lineage>
</organism>
<keyword evidence="5" id="KW-1185">Reference proteome</keyword>
<dbReference type="GO" id="GO:0003676">
    <property type="term" value="F:nucleic acid binding"/>
    <property type="evidence" value="ECO:0007669"/>
    <property type="project" value="InterPro"/>
</dbReference>
<evidence type="ECO:0000259" key="3">
    <source>
        <dbReference type="PROSITE" id="PS50158"/>
    </source>
</evidence>
<feature type="compositionally biased region" description="Polar residues" evidence="2">
    <location>
        <begin position="287"/>
        <end position="321"/>
    </location>
</feature>
<accession>A0A9N7NYB1</accession>
<sequence>MSTQPYRENLWRKKGKLNGLNATLRNIWITKQPFRIKNLGQNEYQFLFQNADDKERILYEKSWSFDGQYLLLKPWQPNATDFKPEEEKIKMWVQIHNLPLHWIGLETGYKIGKLFSKLHDVVVPGNGSSNGKVMKLLVDLQLNEPVLRGTHLKLGTDSTWVEFKYENIQNFCYYCGRIGHGDKNCSSKRDDANRSVLNIGQYGDWLRTFSGSLSDYKNDSPSPLVSQPSVKDSKNSLPPVANPNLETNAEIDKSNEAIGNSMGDNSVKMTPAESPLTPSPQAPIVTVVNQPSPLDSIQNPSQLVDVDIQSSNTSSRPTQKK</sequence>
<keyword evidence="1" id="KW-0479">Metal-binding</keyword>
<feature type="region of interest" description="Disordered" evidence="2">
    <location>
        <begin position="217"/>
        <end position="321"/>
    </location>
</feature>
<dbReference type="Pfam" id="PF14111">
    <property type="entry name" value="DUF4283"/>
    <property type="match status" value="1"/>
</dbReference>
<dbReference type="InterPro" id="IPR036875">
    <property type="entry name" value="Znf_CCHC_sf"/>
</dbReference>
<dbReference type="Pfam" id="PF14392">
    <property type="entry name" value="zf-CCHC_4"/>
    <property type="match status" value="1"/>
</dbReference>
<proteinExistence type="predicted"/>
<dbReference type="InterPro" id="IPR025836">
    <property type="entry name" value="Zn_knuckle_CX2CX4HX4C"/>
</dbReference>
<dbReference type="AlphaFoldDB" id="A0A9N7NYB1"/>
<protein>
    <recommendedName>
        <fullName evidence="3">CCHC-type domain-containing protein</fullName>
    </recommendedName>
</protein>
<keyword evidence="1" id="KW-0862">Zinc</keyword>
<dbReference type="Proteomes" id="UP001153555">
    <property type="component" value="Unassembled WGS sequence"/>
</dbReference>
<comment type="caution">
    <text evidence="4">The sequence shown here is derived from an EMBL/GenBank/DDBJ whole genome shotgun (WGS) entry which is preliminary data.</text>
</comment>
<reference evidence="4" key="1">
    <citation type="submission" date="2019-12" db="EMBL/GenBank/DDBJ databases">
        <authorList>
            <person name="Scholes J."/>
        </authorList>
    </citation>
    <scope>NUCLEOTIDE SEQUENCE</scope>
</reference>
<gene>
    <name evidence="4" type="ORF">SHERM_00625</name>
</gene>
<evidence type="ECO:0000256" key="2">
    <source>
        <dbReference type="SAM" id="MobiDB-lite"/>
    </source>
</evidence>